<dbReference type="InterPro" id="IPR037264">
    <property type="entry name" value="TFIID_NTD2_sf"/>
</dbReference>
<dbReference type="FunFam" id="1.10.10.2030:FF:000001">
    <property type="entry name" value="DNA/RNA-binding protein KIN17, putative"/>
    <property type="match status" value="1"/>
</dbReference>
<evidence type="ECO:0000259" key="6">
    <source>
        <dbReference type="PROSITE" id="PS00028"/>
    </source>
</evidence>
<dbReference type="EMBL" id="VLTO01000038">
    <property type="protein sequence ID" value="KAA0173106.1"/>
    <property type="molecule type" value="Genomic_DNA"/>
</dbReference>
<evidence type="ECO:0000256" key="4">
    <source>
        <dbReference type="ARBA" id="ARBA00022833"/>
    </source>
</evidence>
<dbReference type="Pfam" id="PF10357">
    <property type="entry name" value="WH_KIN17"/>
    <property type="match status" value="1"/>
</dbReference>
<evidence type="ECO:0000256" key="3">
    <source>
        <dbReference type="ARBA" id="ARBA00022771"/>
    </source>
</evidence>
<protein>
    <recommendedName>
        <fullName evidence="6">C2H2-type domain-containing protein</fullName>
    </recommendedName>
</protein>
<feature type="domain" description="C2H2-type" evidence="6">
    <location>
        <begin position="29"/>
        <end position="51"/>
    </location>
</feature>
<dbReference type="InterPro" id="IPR036236">
    <property type="entry name" value="Znf_C2H2_sf"/>
</dbReference>
<dbReference type="InterPro" id="IPR038254">
    <property type="entry name" value="KIN17_WH-like_sf"/>
</dbReference>
<dbReference type="SMART" id="SM01253">
    <property type="entry name" value="Kin17_mid"/>
    <property type="match status" value="1"/>
</dbReference>
<keyword evidence="3" id="KW-0863">Zinc-finger</keyword>
<dbReference type="PROSITE" id="PS00028">
    <property type="entry name" value="ZINC_FINGER_C2H2_1"/>
    <property type="match status" value="1"/>
</dbReference>
<dbReference type="Gene3D" id="1.10.10.2030">
    <property type="entry name" value="DNA/RNA-binding protein Kin17, conserved domain"/>
    <property type="match status" value="1"/>
</dbReference>
<dbReference type="OrthoDB" id="10266249at2759"/>
<dbReference type="Pfam" id="PF25095">
    <property type="entry name" value="C2H2-zf_KIN17"/>
    <property type="match status" value="1"/>
</dbReference>
<organism evidence="7 8">
    <name type="scientific">Cafeteria roenbergensis</name>
    <name type="common">Marine flagellate</name>
    <dbReference type="NCBI Taxonomy" id="33653"/>
    <lineage>
        <taxon>Eukaryota</taxon>
        <taxon>Sar</taxon>
        <taxon>Stramenopiles</taxon>
        <taxon>Bigyra</taxon>
        <taxon>Opalozoa</taxon>
        <taxon>Bicosoecida</taxon>
        <taxon>Cafeteriaceae</taxon>
        <taxon>Cafeteria</taxon>
    </lineage>
</organism>
<evidence type="ECO:0000313" key="8">
    <source>
        <dbReference type="Proteomes" id="UP000322899"/>
    </source>
</evidence>
<keyword evidence="2" id="KW-0479">Metal-binding</keyword>
<dbReference type="InterPro" id="IPR056767">
    <property type="entry name" value="C2H2-Znf_KIN17"/>
</dbReference>
<dbReference type="SUPFAM" id="SSF57667">
    <property type="entry name" value="beta-beta-alpha zinc fingers"/>
    <property type="match status" value="1"/>
</dbReference>
<evidence type="ECO:0000256" key="5">
    <source>
        <dbReference type="SAM" id="Coils"/>
    </source>
</evidence>
<accession>A0A5A8E5U0</accession>
<evidence type="ECO:0000256" key="2">
    <source>
        <dbReference type="ARBA" id="ARBA00022723"/>
    </source>
</evidence>
<name>A0A5A8E5U0_CAFRO</name>
<dbReference type="Proteomes" id="UP000322899">
    <property type="component" value="Unassembled WGS sequence"/>
</dbReference>
<dbReference type="GO" id="GO:0008270">
    <property type="term" value="F:zinc ion binding"/>
    <property type="evidence" value="ECO:0007669"/>
    <property type="project" value="UniProtKB-KW"/>
</dbReference>
<dbReference type="PANTHER" id="PTHR12805:SF0">
    <property type="entry name" value="DNA_RNA-BINDING PROTEIN KIN17"/>
    <property type="match status" value="1"/>
</dbReference>
<dbReference type="InterPro" id="IPR037321">
    <property type="entry name" value="KIN17-like"/>
</dbReference>
<dbReference type="PANTHER" id="PTHR12805">
    <property type="entry name" value="KIN17 KIN, ANTIGENIC DETERMINANT OF RECA PROTEIN HOMOLOG"/>
    <property type="match status" value="1"/>
</dbReference>
<dbReference type="InterPro" id="IPR019447">
    <property type="entry name" value="DNA/RNA-bd_Kin17_WH-like_dom"/>
</dbReference>
<feature type="coiled-coil region" evidence="5">
    <location>
        <begin position="157"/>
        <end position="191"/>
    </location>
</feature>
<dbReference type="GO" id="GO:0005634">
    <property type="term" value="C:nucleus"/>
    <property type="evidence" value="ECO:0007669"/>
    <property type="project" value="TreeGrafter"/>
</dbReference>
<dbReference type="InterPro" id="IPR013087">
    <property type="entry name" value="Znf_C2H2_type"/>
</dbReference>
<dbReference type="GO" id="GO:0006260">
    <property type="term" value="P:DNA replication"/>
    <property type="evidence" value="ECO:0007669"/>
    <property type="project" value="TreeGrafter"/>
</dbReference>
<comment type="caution">
    <text evidence="7">The sequence shown here is derived from an EMBL/GenBank/DDBJ whole genome shotgun (WGS) entry which is preliminary data.</text>
</comment>
<sequence>MPPKNDKFSPKGIANSWKAKGLQKLKFYCGMCQKQCRDANGFKCHMETESHLRQMELFLADPSKFMDEFSTDFEAGFLRTLSTVWGVRRVGANKVYNEYIKDKLHVHMNSTVWSTLSLFVEYLGRMGKAIIDKTEEGYFVTYIDRDPEKERRNREAAEQLRLDEDKEQRHAAKLEAEARERAKALDVARAEATGLDGRFHRCKGTVTRVKEAEGAVVVKVRGSEERLVLPLRDVETLVPRTGGQAIGIAGAVSGKRLTVTACDVDAELVSVQVAGSGEAFSGIPFDAVAKLDVDYFESKVASHGSRG</sequence>
<keyword evidence="4" id="KW-0862">Zinc</keyword>
<dbReference type="GO" id="GO:0006974">
    <property type="term" value="P:DNA damage response"/>
    <property type="evidence" value="ECO:0007669"/>
    <property type="project" value="TreeGrafter"/>
</dbReference>
<evidence type="ECO:0000256" key="1">
    <source>
        <dbReference type="ARBA" id="ARBA00008517"/>
    </source>
</evidence>
<proteinExistence type="inferred from homology"/>
<keyword evidence="5" id="KW-0175">Coiled coil</keyword>
<dbReference type="GO" id="GO:0003690">
    <property type="term" value="F:double-stranded DNA binding"/>
    <property type="evidence" value="ECO:0007669"/>
    <property type="project" value="TreeGrafter"/>
</dbReference>
<comment type="similarity">
    <text evidence="1">Belongs to the KIN17 family.</text>
</comment>
<evidence type="ECO:0000313" key="7">
    <source>
        <dbReference type="EMBL" id="KAA0173106.1"/>
    </source>
</evidence>
<gene>
    <name evidence="7" type="ORF">FNF27_05455</name>
</gene>
<reference evidence="7 8" key="1">
    <citation type="submission" date="2019-07" db="EMBL/GenBank/DDBJ databases">
        <title>Genomes of Cafeteria roenbergensis.</title>
        <authorList>
            <person name="Fischer M.G."/>
            <person name="Hackl T."/>
            <person name="Roman M."/>
        </authorList>
    </citation>
    <scope>NUCLEOTIDE SEQUENCE [LARGE SCALE GENOMIC DNA]</scope>
    <source>
        <strain evidence="7 8">E4-10P</strain>
    </source>
</reference>
<dbReference type="AlphaFoldDB" id="A0A5A8E5U0"/>
<dbReference type="SUPFAM" id="SSF160897">
    <property type="entry name" value="Taf5 N-terminal domain-like"/>
    <property type="match status" value="1"/>
</dbReference>